<keyword evidence="3" id="KW-1003">Cell membrane</keyword>
<keyword evidence="4" id="KW-0997">Cell inner membrane</keyword>
<dbReference type="EMBL" id="AAXW01000034">
    <property type="protein sequence ID" value="EAZ89925.1"/>
    <property type="molecule type" value="Genomic_DNA"/>
</dbReference>
<feature type="transmembrane region" description="Helical" evidence="8">
    <location>
        <begin position="394"/>
        <end position="416"/>
    </location>
</feature>
<dbReference type="PANTHER" id="PTHR35791">
    <property type="entry name" value="UPF0754 MEMBRANE PROTEIN YHEB"/>
    <property type="match status" value="1"/>
</dbReference>
<evidence type="ECO:0000256" key="6">
    <source>
        <dbReference type="ARBA" id="ARBA00022989"/>
    </source>
</evidence>
<evidence type="ECO:0000313" key="10">
    <source>
        <dbReference type="Proteomes" id="UP000003781"/>
    </source>
</evidence>
<reference evidence="9 10" key="1">
    <citation type="submission" date="2007-03" db="EMBL/GenBank/DDBJ databases">
        <authorList>
            <person name="Stal L."/>
            <person name="Ferriera S."/>
            <person name="Johnson J."/>
            <person name="Kravitz S."/>
            <person name="Beeson K."/>
            <person name="Sutton G."/>
            <person name="Rogers Y.-H."/>
            <person name="Friedman R."/>
            <person name="Frazier M."/>
            <person name="Venter J.C."/>
        </authorList>
    </citation>
    <scope>NUCLEOTIDE SEQUENCE [LARGE SCALE GENOMIC DNA]</scope>
    <source>
        <strain evidence="9 10">CCY0110</strain>
    </source>
</reference>
<sequence length="417" mass="47394">MTVLEISSINFSLISTIIIPPIAGSIIGYFTNDIAINMLFRPYKAIYIGKRRLPFTPGLIPRNQGRLAQKVSDTIMGSLLTPEELQKLAKRLLKTERVQAAILWLLNLALKQLKSDRQQKTAKILSGILEDLFSESLPRLLKALARRQNFLEDQINQIFDQILLDFKLTDAQARQFADWLLEGVLPPDILRQALVDFLTERNIQVIDEGVREKTSGTYWVVANLFGVRNTLLRLRSFCLEEKEVANTRLKEILLSLEVRSRLREWLQSLSLQNLPVSTVRQLRKTTRETVQIYIQQSGGKFIQDFGKTVDWEQLSILIINRVQNSAALTTSLETISEELALILEKYLEEDLERIVAQAIPILSIDKVIIDRVNATSPENLEMAVQGIVKSELQAIVNLGGILGFLVGVFQTFLFLLR</sequence>
<dbReference type="RefSeq" id="WP_008277000.1">
    <property type="nucleotide sequence ID" value="NZ_AAXW01000034.1"/>
</dbReference>
<dbReference type="OrthoDB" id="9787430at2"/>
<dbReference type="GO" id="GO:0005886">
    <property type="term" value="C:plasma membrane"/>
    <property type="evidence" value="ECO:0007669"/>
    <property type="project" value="UniProtKB-SubCell"/>
</dbReference>
<keyword evidence="10" id="KW-1185">Reference proteome</keyword>
<dbReference type="Pfam" id="PF04286">
    <property type="entry name" value="DUF445"/>
    <property type="match status" value="1"/>
</dbReference>
<comment type="similarity">
    <text evidence="2">Belongs to the UPF0754 family.</text>
</comment>
<evidence type="ECO:0000256" key="5">
    <source>
        <dbReference type="ARBA" id="ARBA00022692"/>
    </source>
</evidence>
<proteinExistence type="inferred from homology"/>
<evidence type="ECO:0000256" key="1">
    <source>
        <dbReference type="ARBA" id="ARBA00004533"/>
    </source>
</evidence>
<evidence type="ECO:0000256" key="4">
    <source>
        <dbReference type="ARBA" id="ARBA00022519"/>
    </source>
</evidence>
<comment type="subcellular location">
    <subcellularLocation>
        <location evidence="1">Cell inner membrane</location>
    </subcellularLocation>
</comment>
<organism evidence="9 10">
    <name type="scientific">Crocosphaera chwakensis CCY0110</name>
    <dbReference type="NCBI Taxonomy" id="391612"/>
    <lineage>
        <taxon>Bacteria</taxon>
        <taxon>Bacillati</taxon>
        <taxon>Cyanobacteriota</taxon>
        <taxon>Cyanophyceae</taxon>
        <taxon>Oscillatoriophycideae</taxon>
        <taxon>Chroococcales</taxon>
        <taxon>Aphanothecaceae</taxon>
        <taxon>Crocosphaera</taxon>
        <taxon>Crocosphaera chwakensis</taxon>
    </lineage>
</organism>
<evidence type="ECO:0000256" key="7">
    <source>
        <dbReference type="ARBA" id="ARBA00023136"/>
    </source>
</evidence>
<dbReference type="eggNOG" id="COG4399">
    <property type="taxonomic scope" value="Bacteria"/>
</dbReference>
<protein>
    <submittedName>
        <fullName evidence="9">Uncharacterized protein</fullName>
    </submittedName>
</protein>
<comment type="caution">
    <text evidence="9">The sequence shown here is derived from an EMBL/GenBank/DDBJ whole genome shotgun (WGS) entry which is preliminary data.</text>
</comment>
<gene>
    <name evidence="9" type="ORF">CY0110_14053</name>
</gene>
<name>A3IUE4_9CHRO</name>
<dbReference type="InterPro" id="IPR016991">
    <property type="entry name" value="UCP032178"/>
</dbReference>
<evidence type="ECO:0000256" key="2">
    <source>
        <dbReference type="ARBA" id="ARBA00008053"/>
    </source>
</evidence>
<evidence type="ECO:0000256" key="3">
    <source>
        <dbReference type="ARBA" id="ARBA00022475"/>
    </source>
</evidence>
<keyword evidence="5 8" id="KW-0812">Transmembrane</keyword>
<dbReference type="AlphaFoldDB" id="A3IUE4"/>
<dbReference type="InterPro" id="IPR007383">
    <property type="entry name" value="DUF445"/>
</dbReference>
<dbReference type="PIRSF" id="PIRSF032178">
    <property type="entry name" value="UCP032178"/>
    <property type="match status" value="1"/>
</dbReference>
<dbReference type="PANTHER" id="PTHR35791:SF1">
    <property type="entry name" value="UPF0754 MEMBRANE PROTEIN YHEB"/>
    <property type="match status" value="1"/>
</dbReference>
<keyword evidence="6 8" id="KW-1133">Transmembrane helix</keyword>
<keyword evidence="7 8" id="KW-0472">Membrane</keyword>
<evidence type="ECO:0000256" key="8">
    <source>
        <dbReference type="SAM" id="Phobius"/>
    </source>
</evidence>
<accession>A3IUE4</accession>
<dbReference type="Proteomes" id="UP000003781">
    <property type="component" value="Unassembled WGS sequence"/>
</dbReference>
<evidence type="ECO:0000313" key="9">
    <source>
        <dbReference type="EMBL" id="EAZ89925.1"/>
    </source>
</evidence>